<keyword evidence="6" id="KW-0472">Membrane</keyword>
<evidence type="ECO:0000313" key="9">
    <source>
        <dbReference type="Proteomes" id="UP001223261"/>
    </source>
</evidence>
<gene>
    <name evidence="8" type="ORF">PYH69_00030</name>
</gene>
<protein>
    <submittedName>
        <fullName evidence="8">Thioredoxin domain-containing protein</fullName>
    </submittedName>
</protein>
<keyword evidence="6" id="KW-0812">Transmembrane</keyword>
<dbReference type="PANTHER" id="PTHR13887:SF14">
    <property type="entry name" value="DISULFIDE BOND FORMATION PROTEIN D"/>
    <property type="match status" value="1"/>
</dbReference>
<comment type="similarity">
    <text evidence="1">Belongs to the thioredoxin family. DsbA subfamily.</text>
</comment>
<evidence type="ECO:0000256" key="5">
    <source>
        <dbReference type="ARBA" id="ARBA00023284"/>
    </source>
</evidence>
<evidence type="ECO:0000256" key="2">
    <source>
        <dbReference type="ARBA" id="ARBA00022729"/>
    </source>
</evidence>
<evidence type="ECO:0000259" key="7">
    <source>
        <dbReference type="PROSITE" id="PS51352"/>
    </source>
</evidence>
<keyword evidence="6" id="KW-1133">Transmembrane helix</keyword>
<dbReference type="InterPro" id="IPR012336">
    <property type="entry name" value="Thioredoxin-like_fold"/>
</dbReference>
<evidence type="ECO:0000313" key="8">
    <source>
        <dbReference type="EMBL" id="WHI60081.1"/>
    </source>
</evidence>
<accession>A0AAX3W576</accession>
<dbReference type="Proteomes" id="UP001223261">
    <property type="component" value="Chromosome"/>
</dbReference>
<dbReference type="GO" id="GO:0016491">
    <property type="term" value="F:oxidoreductase activity"/>
    <property type="evidence" value="ECO:0007669"/>
    <property type="project" value="UniProtKB-KW"/>
</dbReference>
<evidence type="ECO:0000256" key="3">
    <source>
        <dbReference type="ARBA" id="ARBA00023002"/>
    </source>
</evidence>
<organism evidence="8 9">
    <name type="scientific">Mammaliicoccus lentus</name>
    <name type="common">Staphylococcus lentus</name>
    <dbReference type="NCBI Taxonomy" id="42858"/>
    <lineage>
        <taxon>Bacteria</taxon>
        <taxon>Bacillati</taxon>
        <taxon>Bacillota</taxon>
        <taxon>Bacilli</taxon>
        <taxon>Bacillales</taxon>
        <taxon>Staphylococcaceae</taxon>
        <taxon>Mammaliicoccus</taxon>
    </lineage>
</organism>
<sequence>MANKNSNSNIIFLMIAILIIVAGIVMLVVFGGSGDDKEKDSLFERTVKAKDLSKDTKNNPTHKKGDAKVQIVEFGDYKCPACKAFETNFMDKIEKDYIDKGEVEYRFVNAPFHGEGSELGAASAHAVNKVAPDAYWNYHRALFEAQPDDHDMQGDDEWLTQSVVKKAVNGLDIDKDKKEQIMKLVKDRNSESYKQMNSDADLTKKYDVDITPTVVVDGKVLSDPMDYDKISEAIDKAIEKKNKSN</sequence>
<dbReference type="EMBL" id="CP118848">
    <property type="protein sequence ID" value="WHI60081.1"/>
    <property type="molecule type" value="Genomic_DNA"/>
</dbReference>
<dbReference type="PANTHER" id="PTHR13887">
    <property type="entry name" value="GLUTATHIONE S-TRANSFERASE KAPPA"/>
    <property type="match status" value="1"/>
</dbReference>
<dbReference type="InterPro" id="IPR013766">
    <property type="entry name" value="Thioredoxin_domain"/>
</dbReference>
<dbReference type="GeneID" id="99675224"/>
<feature type="transmembrane region" description="Helical" evidence="6">
    <location>
        <begin position="12"/>
        <end position="32"/>
    </location>
</feature>
<proteinExistence type="inferred from homology"/>
<feature type="domain" description="Thioredoxin" evidence="7">
    <location>
        <begin position="36"/>
        <end position="239"/>
    </location>
</feature>
<name>A0AAX3W576_MAMLE</name>
<evidence type="ECO:0000256" key="6">
    <source>
        <dbReference type="SAM" id="Phobius"/>
    </source>
</evidence>
<dbReference type="InterPro" id="IPR036249">
    <property type="entry name" value="Thioredoxin-like_sf"/>
</dbReference>
<dbReference type="SUPFAM" id="SSF52833">
    <property type="entry name" value="Thioredoxin-like"/>
    <property type="match status" value="1"/>
</dbReference>
<evidence type="ECO:0000256" key="1">
    <source>
        <dbReference type="ARBA" id="ARBA00005791"/>
    </source>
</evidence>
<dbReference type="Gene3D" id="3.40.30.10">
    <property type="entry name" value="Glutaredoxin"/>
    <property type="match status" value="1"/>
</dbReference>
<dbReference type="PROSITE" id="PS51352">
    <property type="entry name" value="THIOREDOXIN_2"/>
    <property type="match status" value="1"/>
</dbReference>
<dbReference type="AlphaFoldDB" id="A0AAX3W576"/>
<keyword evidence="3" id="KW-0560">Oxidoreductase</keyword>
<keyword evidence="4" id="KW-1015">Disulfide bond</keyword>
<keyword evidence="5" id="KW-0676">Redox-active center</keyword>
<dbReference type="Pfam" id="PF13462">
    <property type="entry name" value="Thioredoxin_4"/>
    <property type="match status" value="1"/>
</dbReference>
<keyword evidence="2" id="KW-0732">Signal</keyword>
<reference evidence="8" key="1">
    <citation type="journal article" date="2023" name="Antibiotics">
        <title>Prevalence and Molecular Characterization of Methicillin-Resistant Staphylococci (MRS) and Mammaliicocci (MRM) in Dromedary Camels from Algeria: First Detection of SCCmec-mecC Hybrid in Methicillin-Resistant Mammaliicoccus lentus.</title>
        <authorList>
            <person name="Belhout C."/>
            <person name="Boyen F."/>
            <person name="Vereecke N."/>
            <person name="Theuns S."/>
            <person name="Taibi N."/>
            <person name="Stegger M."/>
            <person name="de la Fe-Rodriguez P.Y."/>
            <person name="Bouayad L."/>
            <person name="Elgroud R."/>
            <person name="Butaye P."/>
        </authorList>
    </citation>
    <scope>NUCLEOTIDE SEQUENCE</scope>
    <source>
        <strain evidence="8">7048</strain>
    </source>
</reference>
<evidence type="ECO:0000256" key="4">
    <source>
        <dbReference type="ARBA" id="ARBA00023157"/>
    </source>
</evidence>
<dbReference type="RefSeq" id="WP_064204298.1">
    <property type="nucleotide sequence ID" value="NZ_CP118848.1"/>
</dbReference>